<sequence>MILPFSGFSLHGGAEVLLVDWKGSLGAIVCDKNFERVDSLDVWVFDDCEKIWTKNHTFGPIELKVDRILQCSNNGMILGECPDGKLFVFDPMSGSVEEIVIDKAQKHSFVINGYSESLACVEGMEKVVVKKNVEEDGEDSEEGPDINFESFLKILSAIK</sequence>
<name>A0A9N7NDC6_STRHE</name>
<organism evidence="1 2">
    <name type="scientific">Striga hermonthica</name>
    <name type="common">Purple witchweed</name>
    <name type="synonym">Buchnera hermonthica</name>
    <dbReference type="NCBI Taxonomy" id="68872"/>
    <lineage>
        <taxon>Eukaryota</taxon>
        <taxon>Viridiplantae</taxon>
        <taxon>Streptophyta</taxon>
        <taxon>Embryophyta</taxon>
        <taxon>Tracheophyta</taxon>
        <taxon>Spermatophyta</taxon>
        <taxon>Magnoliopsida</taxon>
        <taxon>eudicotyledons</taxon>
        <taxon>Gunneridae</taxon>
        <taxon>Pentapetalae</taxon>
        <taxon>asterids</taxon>
        <taxon>lamiids</taxon>
        <taxon>Lamiales</taxon>
        <taxon>Orobanchaceae</taxon>
        <taxon>Buchnereae</taxon>
        <taxon>Striga</taxon>
    </lineage>
</organism>
<comment type="caution">
    <text evidence="1">The sequence shown here is derived from an EMBL/GenBank/DDBJ whole genome shotgun (WGS) entry which is preliminary data.</text>
</comment>
<keyword evidence="2" id="KW-1185">Reference proteome</keyword>
<dbReference type="OrthoDB" id="910659at2759"/>
<gene>
    <name evidence="1" type="ORF">SHERM_01929</name>
</gene>
<evidence type="ECO:0000313" key="2">
    <source>
        <dbReference type="Proteomes" id="UP001153555"/>
    </source>
</evidence>
<dbReference type="EMBL" id="CACSLK010027624">
    <property type="protein sequence ID" value="CAA0826733.1"/>
    <property type="molecule type" value="Genomic_DNA"/>
</dbReference>
<evidence type="ECO:0000313" key="1">
    <source>
        <dbReference type="EMBL" id="CAA0826733.1"/>
    </source>
</evidence>
<dbReference type="Proteomes" id="UP001153555">
    <property type="component" value="Unassembled WGS sequence"/>
</dbReference>
<evidence type="ECO:0008006" key="3">
    <source>
        <dbReference type="Google" id="ProtNLM"/>
    </source>
</evidence>
<dbReference type="AlphaFoldDB" id="A0A9N7NDC6"/>
<protein>
    <recommendedName>
        <fullName evidence="3">F-box associated domain-containing protein</fullName>
    </recommendedName>
</protein>
<accession>A0A9N7NDC6</accession>
<reference evidence="1" key="1">
    <citation type="submission" date="2019-12" db="EMBL/GenBank/DDBJ databases">
        <authorList>
            <person name="Scholes J."/>
        </authorList>
    </citation>
    <scope>NUCLEOTIDE SEQUENCE</scope>
</reference>
<proteinExistence type="predicted"/>